<dbReference type="Gene3D" id="2.40.70.10">
    <property type="entry name" value="Acid Proteases"/>
    <property type="match status" value="1"/>
</dbReference>
<dbReference type="InterPro" id="IPR001461">
    <property type="entry name" value="Aspartic_peptidase_A1"/>
</dbReference>
<organism evidence="3 4">
    <name type="scientific">Ficus carica</name>
    <name type="common">Common fig</name>
    <dbReference type="NCBI Taxonomy" id="3494"/>
    <lineage>
        <taxon>Eukaryota</taxon>
        <taxon>Viridiplantae</taxon>
        <taxon>Streptophyta</taxon>
        <taxon>Embryophyta</taxon>
        <taxon>Tracheophyta</taxon>
        <taxon>Spermatophyta</taxon>
        <taxon>Magnoliopsida</taxon>
        <taxon>eudicotyledons</taxon>
        <taxon>Gunneridae</taxon>
        <taxon>Pentapetalae</taxon>
        <taxon>rosids</taxon>
        <taxon>fabids</taxon>
        <taxon>Rosales</taxon>
        <taxon>Moraceae</taxon>
        <taxon>Ficeae</taxon>
        <taxon>Ficus</taxon>
    </lineage>
</organism>
<proteinExistence type="predicted"/>
<dbReference type="PANTHER" id="PTHR47965:SF6">
    <property type="entry name" value="ASPARTIC PROTEINASE GIP1-RELATED"/>
    <property type="match status" value="1"/>
</dbReference>
<dbReference type="Proteomes" id="UP001187192">
    <property type="component" value="Unassembled WGS sequence"/>
</dbReference>
<protein>
    <recommendedName>
        <fullName evidence="2">Xylanase inhibitor C-terminal domain-containing protein</fullName>
    </recommendedName>
</protein>
<name>A0AA88AA84_FICCA</name>
<dbReference type="SUPFAM" id="SSF50630">
    <property type="entry name" value="Acid proteases"/>
    <property type="match status" value="1"/>
</dbReference>
<dbReference type="PANTHER" id="PTHR47965">
    <property type="entry name" value="ASPARTYL PROTEASE-RELATED"/>
    <property type="match status" value="1"/>
</dbReference>
<dbReference type="InterPro" id="IPR021109">
    <property type="entry name" value="Peptidase_aspartic_dom_sf"/>
</dbReference>
<feature type="compositionally biased region" description="Low complexity" evidence="1">
    <location>
        <begin position="65"/>
        <end position="119"/>
    </location>
</feature>
<evidence type="ECO:0000256" key="1">
    <source>
        <dbReference type="SAM" id="MobiDB-lite"/>
    </source>
</evidence>
<evidence type="ECO:0000313" key="3">
    <source>
        <dbReference type="EMBL" id="GMN48769.1"/>
    </source>
</evidence>
<feature type="compositionally biased region" description="Low complexity" evidence="1">
    <location>
        <begin position="130"/>
        <end position="150"/>
    </location>
</feature>
<evidence type="ECO:0000259" key="2">
    <source>
        <dbReference type="Pfam" id="PF14541"/>
    </source>
</evidence>
<dbReference type="GO" id="GO:0006508">
    <property type="term" value="P:proteolysis"/>
    <property type="evidence" value="ECO:0007669"/>
    <property type="project" value="InterPro"/>
</dbReference>
<feature type="domain" description="Xylanase inhibitor C-terminal" evidence="2">
    <location>
        <begin position="212"/>
        <end position="295"/>
    </location>
</feature>
<feature type="compositionally biased region" description="Polar residues" evidence="1">
    <location>
        <begin position="23"/>
        <end position="57"/>
    </location>
</feature>
<evidence type="ECO:0000313" key="4">
    <source>
        <dbReference type="Proteomes" id="UP001187192"/>
    </source>
</evidence>
<keyword evidence="4" id="KW-1185">Reference proteome</keyword>
<dbReference type="AlphaFoldDB" id="A0AA88AA84"/>
<gene>
    <name evidence="3" type="ORF">TIFTF001_017946</name>
</gene>
<dbReference type="EMBL" id="BTGU01000029">
    <property type="protein sequence ID" value="GMN48769.1"/>
    <property type="molecule type" value="Genomic_DNA"/>
</dbReference>
<sequence>MFQAYLRLSKQPWWPPFSRTGHDGSTPSKSTCRPLSGRPNYTLTSAAPSPGSTATRVTTPPPTAKSPATHPSATSSTPSLAATASTRPAPRAATTPAHSSRRTPSPGTSPSTTPSSTRSLCPGRPPGADSFSSPTSPSPAPSRRFSKASPTGSPAWRRSAGRTIRSRRSCFRFPWPCAFSSDIDLSGLLVYTPLLLNPLSTTVITYPWPSDAYFIGLTSIKVNGKTVALNQTLLRIDDEFGIGWTKLSTATSYTVLETYIYRAFTELFIKESSALNLTARRRSSHSECATGRNIWRKRAWDRLFRTLTLRWKATTSSGGSPERIRW</sequence>
<comment type="caution">
    <text evidence="3">The sequence shown here is derived from an EMBL/GenBank/DDBJ whole genome shotgun (WGS) entry which is preliminary data.</text>
</comment>
<feature type="region of interest" description="Disordered" evidence="1">
    <location>
        <begin position="12"/>
        <end position="160"/>
    </location>
</feature>
<reference evidence="3" key="1">
    <citation type="submission" date="2023-07" db="EMBL/GenBank/DDBJ databases">
        <title>draft genome sequence of fig (Ficus carica).</title>
        <authorList>
            <person name="Takahashi T."/>
            <person name="Nishimura K."/>
        </authorList>
    </citation>
    <scope>NUCLEOTIDE SEQUENCE</scope>
</reference>
<dbReference type="InterPro" id="IPR032799">
    <property type="entry name" value="TAXi_C"/>
</dbReference>
<dbReference type="Pfam" id="PF14541">
    <property type="entry name" value="TAXi_C"/>
    <property type="match status" value="1"/>
</dbReference>
<dbReference type="GO" id="GO:0004190">
    <property type="term" value="F:aspartic-type endopeptidase activity"/>
    <property type="evidence" value="ECO:0007669"/>
    <property type="project" value="InterPro"/>
</dbReference>
<accession>A0AA88AA84</accession>